<keyword evidence="2" id="KW-1185">Reference proteome</keyword>
<gene>
    <name evidence="3" type="primary">LOC120267821</name>
</gene>
<keyword evidence="1" id="KW-0812">Transmembrane</keyword>
<proteinExistence type="predicted"/>
<name>A0AB40BVE2_DIOCR</name>
<feature type="transmembrane region" description="Helical" evidence="1">
    <location>
        <begin position="157"/>
        <end position="180"/>
    </location>
</feature>
<dbReference type="AlphaFoldDB" id="A0AB40BVE2"/>
<sequence length="302" mass="33731">MECHKKLGILGILKEALFAGLKTWKISVATIILATVLIHFMIGFFQILDQHLVLDLVPIATQLPLIKRAFPDIDQGEFKIFPFQTILGELLALLNVHLAVMSCNESHFGMKELMLKINRTWKGSLITTICTALVFFVSPAILFMFGFFLKMMSPNGLALSIAFVALLALTFFVIYVNALVHLIENASLVISVVEESCCGYSAMRKAAGLIRRRKLHGIALIGVVFLITYLISKFPSDEQGGLMFVVLKLVLKVVNSLCLFYNHLIFTVYYRECKKSFERGRGEVASGLFSLLPYTSNIEIAP</sequence>
<dbReference type="PANTHER" id="PTHR33133">
    <property type="entry name" value="OS08G0107100 PROTEIN-RELATED"/>
    <property type="match status" value="1"/>
</dbReference>
<keyword evidence="1" id="KW-1133">Transmembrane helix</keyword>
<evidence type="ECO:0000313" key="3">
    <source>
        <dbReference type="RefSeq" id="XP_039131436.1"/>
    </source>
</evidence>
<feature type="transmembrane region" description="Helical" evidence="1">
    <location>
        <begin position="26"/>
        <end position="48"/>
    </location>
</feature>
<protein>
    <submittedName>
        <fullName evidence="3">Uncharacterized protein LOC120267821</fullName>
    </submittedName>
</protein>
<organism evidence="2 3">
    <name type="scientific">Dioscorea cayennensis subsp. rotundata</name>
    <name type="common">White Guinea yam</name>
    <name type="synonym">Dioscorea rotundata</name>
    <dbReference type="NCBI Taxonomy" id="55577"/>
    <lineage>
        <taxon>Eukaryota</taxon>
        <taxon>Viridiplantae</taxon>
        <taxon>Streptophyta</taxon>
        <taxon>Embryophyta</taxon>
        <taxon>Tracheophyta</taxon>
        <taxon>Spermatophyta</taxon>
        <taxon>Magnoliopsida</taxon>
        <taxon>Liliopsida</taxon>
        <taxon>Dioscoreales</taxon>
        <taxon>Dioscoreaceae</taxon>
        <taxon>Dioscorea</taxon>
    </lineage>
</organism>
<keyword evidence="1" id="KW-0472">Membrane</keyword>
<dbReference type="PANTHER" id="PTHR33133:SF1">
    <property type="entry name" value="EXPRESSED PROTEIN-RELATED"/>
    <property type="match status" value="1"/>
</dbReference>
<evidence type="ECO:0000313" key="2">
    <source>
        <dbReference type="Proteomes" id="UP001515500"/>
    </source>
</evidence>
<dbReference type="GeneID" id="120267821"/>
<feature type="transmembrane region" description="Helical" evidence="1">
    <location>
        <begin position="244"/>
        <end position="270"/>
    </location>
</feature>
<feature type="transmembrane region" description="Helical" evidence="1">
    <location>
        <begin position="124"/>
        <end position="145"/>
    </location>
</feature>
<dbReference type="Proteomes" id="UP001515500">
    <property type="component" value="Chromosome 8"/>
</dbReference>
<feature type="transmembrane region" description="Helical" evidence="1">
    <location>
        <begin position="80"/>
        <end position="103"/>
    </location>
</feature>
<feature type="transmembrane region" description="Helical" evidence="1">
    <location>
        <begin position="215"/>
        <end position="232"/>
    </location>
</feature>
<dbReference type="RefSeq" id="XP_039131436.1">
    <property type="nucleotide sequence ID" value="XM_039275502.1"/>
</dbReference>
<evidence type="ECO:0000256" key="1">
    <source>
        <dbReference type="SAM" id="Phobius"/>
    </source>
</evidence>
<accession>A0AB40BVE2</accession>
<reference evidence="3" key="1">
    <citation type="submission" date="2025-08" db="UniProtKB">
        <authorList>
            <consortium name="RefSeq"/>
        </authorList>
    </citation>
    <scope>IDENTIFICATION</scope>
</reference>